<dbReference type="Proteomes" id="UP000309747">
    <property type="component" value="Unassembled WGS sequence"/>
</dbReference>
<feature type="domain" description="Reverse transcriptase" evidence="2">
    <location>
        <begin position="85"/>
        <end position="324"/>
    </location>
</feature>
<dbReference type="AlphaFoldDB" id="A0A4U0RT17"/>
<dbReference type="InterPro" id="IPR000477">
    <property type="entry name" value="RT_dom"/>
</dbReference>
<evidence type="ECO:0000313" key="4">
    <source>
        <dbReference type="Proteomes" id="UP000309747"/>
    </source>
</evidence>
<proteinExistence type="inferred from homology"/>
<dbReference type="EMBL" id="SUNI01000009">
    <property type="protein sequence ID" value="TJZ91514.1"/>
    <property type="molecule type" value="Genomic_DNA"/>
</dbReference>
<dbReference type="InterPro" id="IPR043502">
    <property type="entry name" value="DNA/RNA_pol_sf"/>
</dbReference>
<reference evidence="3 4" key="1">
    <citation type="submission" date="2019-04" db="EMBL/GenBank/DDBJ databases">
        <authorList>
            <person name="Li J."/>
        </authorList>
    </citation>
    <scope>NUCLEOTIDE SEQUENCE [LARGE SCALE GENOMIC DNA]</scope>
    <source>
        <strain evidence="3 4">KCTC 42687</strain>
    </source>
</reference>
<name>A0A4U0RT17_9RHOB</name>
<dbReference type="PANTHER" id="PTHR34047">
    <property type="entry name" value="NUCLEAR INTRON MATURASE 1, MITOCHONDRIAL-RELATED"/>
    <property type="match status" value="1"/>
</dbReference>
<dbReference type="Pfam" id="PF00078">
    <property type="entry name" value="RVT_1"/>
    <property type="match status" value="1"/>
</dbReference>
<evidence type="ECO:0000313" key="3">
    <source>
        <dbReference type="EMBL" id="TJZ91514.1"/>
    </source>
</evidence>
<gene>
    <name evidence="3" type="ORF">FA743_10420</name>
</gene>
<evidence type="ECO:0000259" key="2">
    <source>
        <dbReference type="PROSITE" id="PS50878"/>
    </source>
</evidence>
<accession>A0A4U0RT17</accession>
<sequence length="513" mass="58716">MLTGDPIEATLERILEDRIIAEAKNRLADWRKKERKRYTAFQNGLKRSGRSSVYKPLDEPNAWSSHNQFDPRYCIKHARFLSSGIIRSIRSGTYAAVPSRRFYIPKENGQRRTVDSFAIPDAAICGLLSEALRERNSKIFSSNSYAFRPGMSAIDAIVRLSSFMKSEKVFVSKYDFQDYFGSVDHAFISNEILGSRKFNITRFERTVIESIINHEFIAPDGSGRRGVGFPQGNSISLFLANAVGTYLDEALDKRNGNYIRYSDDSIVISYSYEDAIIGTDAYSDFTKATRVKVNTEKASGISILSDRISEMRTSNTVDFLGYSMSKNSIKLSDRAVGALKRRCSKIIYRHLLLYPKRYGLLSRARLGRRGIDWDLVSCIYELRRMLYGNLKDHQVHSYLDGRYRLKKMPGDLSYYCLVGRVEQFAELDGWLVWAIHRALRERLKMINVIYPHLHWSIPTPASLVTTRWFLGSGRRFDVTIPSFTVAWRAGRKSWLNYGHLGVDGGWGNYTNVS</sequence>
<comment type="caution">
    <text evidence="3">The sequence shown here is derived from an EMBL/GenBank/DDBJ whole genome shotgun (WGS) entry which is preliminary data.</text>
</comment>
<keyword evidence="4" id="KW-1185">Reference proteome</keyword>
<protein>
    <recommendedName>
        <fullName evidence="2">Reverse transcriptase domain-containing protein</fullName>
    </recommendedName>
</protein>
<dbReference type="OrthoDB" id="9793236at2"/>
<dbReference type="PROSITE" id="PS50878">
    <property type="entry name" value="RT_POL"/>
    <property type="match status" value="1"/>
</dbReference>
<organism evidence="3 4">
    <name type="scientific">Paracoccus gahaiensis</name>
    <dbReference type="NCBI Taxonomy" id="1706839"/>
    <lineage>
        <taxon>Bacteria</taxon>
        <taxon>Pseudomonadati</taxon>
        <taxon>Pseudomonadota</taxon>
        <taxon>Alphaproteobacteria</taxon>
        <taxon>Rhodobacterales</taxon>
        <taxon>Paracoccaceae</taxon>
        <taxon>Paracoccus</taxon>
    </lineage>
</organism>
<evidence type="ECO:0000256" key="1">
    <source>
        <dbReference type="ARBA" id="ARBA00034120"/>
    </source>
</evidence>
<dbReference type="SUPFAM" id="SSF56672">
    <property type="entry name" value="DNA/RNA polymerases"/>
    <property type="match status" value="1"/>
</dbReference>
<dbReference type="PANTHER" id="PTHR34047:SF8">
    <property type="entry name" value="PROTEIN YKFC"/>
    <property type="match status" value="1"/>
</dbReference>
<comment type="similarity">
    <text evidence="1">Belongs to the bacterial reverse transcriptase family.</text>
</comment>
<dbReference type="InterPro" id="IPR051083">
    <property type="entry name" value="GrpII_Intron_Splice-Mob/Def"/>
</dbReference>